<dbReference type="NCBIfam" id="NF005720">
    <property type="entry name" value="PRK07538.1"/>
    <property type="match status" value="1"/>
</dbReference>
<protein>
    <submittedName>
        <fullName evidence="4">Flavin-dependent oxidoreductase</fullName>
    </submittedName>
</protein>
<evidence type="ECO:0000256" key="1">
    <source>
        <dbReference type="ARBA" id="ARBA00023002"/>
    </source>
</evidence>
<evidence type="ECO:0000313" key="5">
    <source>
        <dbReference type="Proteomes" id="UP000295727"/>
    </source>
</evidence>
<proteinExistence type="predicted"/>
<dbReference type="RefSeq" id="WP_134758218.1">
    <property type="nucleotide sequence ID" value="NZ_CP038151.1"/>
</dbReference>
<dbReference type="SUPFAM" id="SSF54373">
    <property type="entry name" value="FAD-linked reductases, C-terminal domain"/>
    <property type="match status" value="1"/>
</dbReference>
<dbReference type="OrthoDB" id="5487740at2"/>
<dbReference type="InterPro" id="IPR050493">
    <property type="entry name" value="FAD-dep_Monooxygenase_BioMet"/>
</dbReference>
<dbReference type="Proteomes" id="UP000295727">
    <property type="component" value="Chromosome 4"/>
</dbReference>
<dbReference type="AlphaFoldDB" id="A0A4P7D3Y5"/>
<feature type="domain" description="FAD-binding" evidence="3">
    <location>
        <begin position="5"/>
        <end position="351"/>
    </location>
</feature>
<evidence type="ECO:0000256" key="2">
    <source>
        <dbReference type="ARBA" id="ARBA00023033"/>
    </source>
</evidence>
<dbReference type="EMBL" id="CP038151">
    <property type="protein sequence ID" value="QBR02698.1"/>
    <property type="molecule type" value="Genomic_DNA"/>
</dbReference>
<dbReference type="Gene3D" id="3.30.9.30">
    <property type="match status" value="1"/>
</dbReference>
<dbReference type="PRINTS" id="PR00420">
    <property type="entry name" value="RNGMNOXGNASE"/>
</dbReference>
<dbReference type="KEGG" id="ppai:E1956_36370"/>
<dbReference type="PANTHER" id="PTHR13789:SF268">
    <property type="entry name" value="5-METHYLPHENAZINE-1-CARBOXYLATE 1-MONOOXYGENASE"/>
    <property type="match status" value="1"/>
</dbReference>
<keyword evidence="5" id="KW-1185">Reference proteome</keyword>
<sequence length="418" mass="45920">MTKDSEVLIVGAGIGGLTLALTLHRAGIACRVFEAVPEIKPLGVGINLLPHATRELAELGLLEPLASVAVTTRESAFFNRHGQLIYREPAGRHAGYPYPQFSIHRGDLQTILLAAVRERLGPDGVLTDRRCVGASQDETGATAEFVDAAGGRHRVRGSAIVACDGIHSVIRKQFYPDEGAPRYSGVNMWRGTIKAPPFLSGASMVRAGWLKHGKMVIYPIRENVDAAGNQLVNWVAEIEAPKPARRDWNGVGRLEDFFPAFADWKFDWLDVAAMIEQTETILEYPMVDQDPLPRWTFGRITLLGDAAHPMVPRGSNGAGQAIVDARVLADRCGELGVCPEALQAYDRERVKATGDVVLMNRKAPPDKILQVVYERTQGQRFERIEDVVSVDELSQIANQYRSVAGFHLDDMRAKQQVG</sequence>
<evidence type="ECO:0000313" key="4">
    <source>
        <dbReference type="EMBL" id="QBR02698.1"/>
    </source>
</evidence>
<dbReference type="InterPro" id="IPR036188">
    <property type="entry name" value="FAD/NAD-bd_sf"/>
</dbReference>
<reference evidence="4 5" key="1">
    <citation type="submission" date="2019-03" db="EMBL/GenBank/DDBJ databases">
        <title>Paraburkholderia sp. 7MH5, isolated from subtropical forest soil.</title>
        <authorList>
            <person name="Gao Z.-H."/>
            <person name="Qiu L.-H."/>
        </authorList>
    </citation>
    <scope>NUCLEOTIDE SEQUENCE [LARGE SCALE GENOMIC DNA]</scope>
    <source>
        <strain evidence="4 5">7MH5</strain>
    </source>
</reference>
<keyword evidence="1" id="KW-0560">Oxidoreductase</keyword>
<dbReference type="GO" id="GO:0004497">
    <property type="term" value="F:monooxygenase activity"/>
    <property type="evidence" value="ECO:0007669"/>
    <property type="project" value="UniProtKB-KW"/>
</dbReference>
<dbReference type="InterPro" id="IPR002938">
    <property type="entry name" value="FAD-bd"/>
</dbReference>
<keyword evidence="2" id="KW-0503">Monooxygenase</keyword>
<dbReference type="Gene3D" id="3.50.50.60">
    <property type="entry name" value="FAD/NAD(P)-binding domain"/>
    <property type="match status" value="1"/>
</dbReference>
<dbReference type="GO" id="GO:0071949">
    <property type="term" value="F:FAD binding"/>
    <property type="evidence" value="ECO:0007669"/>
    <property type="project" value="InterPro"/>
</dbReference>
<dbReference type="SUPFAM" id="SSF51905">
    <property type="entry name" value="FAD/NAD(P)-binding domain"/>
    <property type="match status" value="1"/>
</dbReference>
<name>A0A4P7D3Y5_9BURK</name>
<organism evidence="4 5">
    <name type="scientific">Paraburkholderia pallida</name>
    <dbReference type="NCBI Taxonomy" id="2547399"/>
    <lineage>
        <taxon>Bacteria</taxon>
        <taxon>Pseudomonadati</taxon>
        <taxon>Pseudomonadota</taxon>
        <taxon>Betaproteobacteria</taxon>
        <taxon>Burkholderiales</taxon>
        <taxon>Burkholderiaceae</taxon>
        <taxon>Paraburkholderia</taxon>
    </lineage>
</organism>
<dbReference type="Pfam" id="PF01494">
    <property type="entry name" value="FAD_binding_3"/>
    <property type="match status" value="1"/>
</dbReference>
<evidence type="ECO:0000259" key="3">
    <source>
        <dbReference type="Pfam" id="PF01494"/>
    </source>
</evidence>
<gene>
    <name evidence="4" type="ORF">E1956_36370</name>
</gene>
<accession>A0A4P7D3Y5</accession>
<dbReference type="PANTHER" id="PTHR13789">
    <property type="entry name" value="MONOOXYGENASE"/>
    <property type="match status" value="1"/>
</dbReference>